<dbReference type="RefSeq" id="WP_008831038.1">
    <property type="nucleotide sequence ID" value="NZ_CP128492.1"/>
</dbReference>
<dbReference type="Gene3D" id="3.30.70.270">
    <property type="match status" value="1"/>
</dbReference>
<feature type="transmembrane region" description="Helical" evidence="3">
    <location>
        <begin position="184"/>
        <end position="203"/>
    </location>
</feature>
<feature type="transmembrane region" description="Helical" evidence="3">
    <location>
        <begin position="158"/>
        <end position="177"/>
    </location>
</feature>
<comment type="caution">
    <text evidence="5">The sequence shown here is derived from an EMBL/GenBank/DDBJ whole genome shotgun (WGS) entry which is preliminary data.</text>
</comment>
<evidence type="ECO:0000259" key="4">
    <source>
        <dbReference type="PROSITE" id="PS50887"/>
    </source>
</evidence>
<dbReference type="NCBIfam" id="TIGR00254">
    <property type="entry name" value="GGDEF"/>
    <property type="match status" value="1"/>
</dbReference>
<dbReference type="InterPro" id="IPR000160">
    <property type="entry name" value="GGDEF_dom"/>
</dbReference>
<feature type="transmembrane region" description="Helical" evidence="3">
    <location>
        <begin position="36"/>
        <end position="55"/>
    </location>
</feature>
<dbReference type="Pfam" id="PF00990">
    <property type="entry name" value="GGDEF"/>
    <property type="match status" value="1"/>
</dbReference>
<organism evidence="5 6">
    <name type="scientific">Novosphingobium resinovorum</name>
    <dbReference type="NCBI Taxonomy" id="158500"/>
    <lineage>
        <taxon>Bacteria</taxon>
        <taxon>Pseudomonadati</taxon>
        <taxon>Pseudomonadota</taxon>
        <taxon>Alphaproteobacteria</taxon>
        <taxon>Sphingomonadales</taxon>
        <taxon>Sphingomonadaceae</taxon>
        <taxon>Novosphingobium</taxon>
    </lineage>
</organism>
<dbReference type="SUPFAM" id="SSF55073">
    <property type="entry name" value="Nucleotide cyclase"/>
    <property type="match status" value="1"/>
</dbReference>
<dbReference type="STRING" id="158500.BES08_10745"/>
<feature type="transmembrane region" description="Helical" evidence="3">
    <location>
        <begin position="277"/>
        <end position="296"/>
    </location>
</feature>
<dbReference type="EC" id="2.7.7.65" evidence="1"/>
<evidence type="ECO:0000313" key="6">
    <source>
        <dbReference type="Proteomes" id="UP000024329"/>
    </source>
</evidence>
<dbReference type="Proteomes" id="UP000024329">
    <property type="component" value="Unassembled WGS sequence"/>
</dbReference>
<dbReference type="eggNOG" id="COG3706">
    <property type="taxonomic scope" value="Bacteria"/>
</dbReference>
<evidence type="ECO:0000256" key="2">
    <source>
        <dbReference type="ARBA" id="ARBA00034247"/>
    </source>
</evidence>
<dbReference type="EMBL" id="JFYZ01000015">
    <property type="protein sequence ID" value="EZP80838.1"/>
    <property type="molecule type" value="Genomic_DNA"/>
</dbReference>
<dbReference type="AlphaFoldDB" id="A0A031JVN6"/>
<dbReference type="PANTHER" id="PTHR45138">
    <property type="entry name" value="REGULATORY COMPONENTS OF SENSORY TRANSDUCTION SYSTEM"/>
    <property type="match status" value="1"/>
</dbReference>
<proteinExistence type="predicted"/>
<accession>A0A031JVN6</accession>
<dbReference type="InterPro" id="IPR029787">
    <property type="entry name" value="Nucleotide_cyclase"/>
</dbReference>
<evidence type="ECO:0000313" key="5">
    <source>
        <dbReference type="EMBL" id="EZP80838.1"/>
    </source>
</evidence>
<feature type="transmembrane region" description="Helical" evidence="3">
    <location>
        <begin position="94"/>
        <end position="111"/>
    </location>
</feature>
<dbReference type="PROSITE" id="PS50887">
    <property type="entry name" value="GGDEF"/>
    <property type="match status" value="1"/>
</dbReference>
<evidence type="ECO:0000256" key="3">
    <source>
        <dbReference type="SAM" id="Phobius"/>
    </source>
</evidence>
<dbReference type="InterPro" id="IPR050469">
    <property type="entry name" value="Diguanylate_Cyclase"/>
</dbReference>
<keyword evidence="3" id="KW-0812">Transmembrane</keyword>
<reference evidence="5 6" key="1">
    <citation type="submission" date="2014-03" db="EMBL/GenBank/DDBJ databases">
        <title>Whole genome sequence of Novosphingobium resinovorum KF1.</title>
        <authorList>
            <person name="Gan H.M."/>
            <person name="Gan H.Y."/>
            <person name="Chew T.H."/>
            <person name="Savka M.A."/>
        </authorList>
    </citation>
    <scope>NUCLEOTIDE SEQUENCE [LARGE SCALE GENOMIC DNA]</scope>
    <source>
        <strain evidence="5 6">KF1</strain>
    </source>
</reference>
<gene>
    <name evidence="5" type="ORF">BV97_03261</name>
</gene>
<dbReference type="InterPro" id="IPR043128">
    <property type="entry name" value="Rev_trsase/Diguanyl_cyclase"/>
</dbReference>
<dbReference type="PANTHER" id="PTHR45138:SF9">
    <property type="entry name" value="DIGUANYLATE CYCLASE DGCM-RELATED"/>
    <property type="match status" value="1"/>
</dbReference>
<feature type="transmembrane region" description="Helical" evidence="3">
    <location>
        <begin position="67"/>
        <end position="88"/>
    </location>
</feature>
<comment type="catalytic activity">
    <reaction evidence="2">
        <text>2 GTP = 3',3'-c-di-GMP + 2 diphosphate</text>
        <dbReference type="Rhea" id="RHEA:24898"/>
        <dbReference type="ChEBI" id="CHEBI:33019"/>
        <dbReference type="ChEBI" id="CHEBI:37565"/>
        <dbReference type="ChEBI" id="CHEBI:58805"/>
        <dbReference type="EC" id="2.7.7.65"/>
    </reaction>
</comment>
<keyword evidence="3" id="KW-1133">Transmembrane helix</keyword>
<dbReference type="CDD" id="cd01949">
    <property type="entry name" value="GGDEF"/>
    <property type="match status" value="1"/>
</dbReference>
<dbReference type="PATRIC" id="fig|158500.4.peg.3323"/>
<name>A0A031JVN6_9SPHN</name>
<feature type="transmembrane region" description="Helical" evidence="3">
    <location>
        <begin position="118"/>
        <end position="138"/>
    </location>
</feature>
<feature type="domain" description="GGDEF" evidence="4">
    <location>
        <begin position="342"/>
        <end position="476"/>
    </location>
</feature>
<keyword evidence="3" id="KW-0472">Membrane</keyword>
<protein>
    <recommendedName>
        <fullName evidence="1">diguanylate cyclase</fullName>
        <ecNumber evidence="1">2.7.7.65</ecNumber>
    </recommendedName>
</protein>
<dbReference type="GO" id="GO:0052621">
    <property type="term" value="F:diguanylate cyclase activity"/>
    <property type="evidence" value="ECO:0007669"/>
    <property type="project" value="UniProtKB-EC"/>
</dbReference>
<dbReference type="FunFam" id="3.30.70.270:FF:000001">
    <property type="entry name" value="Diguanylate cyclase domain protein"/>
    <property type="match status" value="1"/>
</dbReference>
<sequence length="495" mass="53391">MRHGSRIITAALPVLFLAGHAGSLLLAGSAGTQASFAWLIAAPVLAGLACLYRGWKDGFEGWLPAGAAMLCWAGGMTSTMFATLFLDIVREDRLSMLLYVLYGVPLIFALASPADEKWQVRLVDAALATALGYLYYIHVGKLISQSRTPFETVDALQLMFDIENLFIAAFATIRFLVRTRQRAPFFRAMTVYAVVYMLCAGYINHYQSATAYGGWSDLLVDLPFMVLAWHAVGEPYRQGLGAAGGARAPRIVRAGGPLLIPATLLTVSVLLVSYDPIIAISGCVAASLGYGLRTMLVQLRNFEEQDELARLSHVDALTGIANRRRFDEVLAREWARRRESPEPLALLMVDIDHFKQLNDQFGHAVGDQHLRTVAAVLSGCARRDSDLVARYGGEEFAAILTGIDPQDAGMIAERMRASVEALGLPSGTGEGVVTISIGVACTQALDTEVAVFVSAADTALYDAKHSGRNRVARRSAVRLRAVDTPPVSTTGGRAA</sequence>
<dbReference type="SMART" id="SM00267">
    <property type="entry name" value="GGDEF"/>
    <property type="match status" value="1"/>
</dbReference>
<evidence type="ECO:0000256" key="1">
    <source>
        <dbReference type="ARBA" id="ARBA00012528"/>
    </source>
</evidence>